<dbReference type="InterPro" id="IPR036388">
    <property type="entry name" value="WH-like_DNA-bd_sf"/>
</dbReference>
<comment type="similarity">
    <text evidence="1">Belongs to the CSN12 family.</text>
</comment>
<dbReference type="Gene3D" id="1.10.10.10">
    <property type="entry name" value="Winged helix-like DNA-binding domain superfamily/Winged helix DNA-binding domain"/>
    <property type="match status" value="1"/>
</dbReference>
<gene>
    <name evidence="3" type="ORF">DAKH74_015030</name>
</gene>
<protein>
    <recommendedName>
        <fullName evidence="2">PCI domain-containing protein</fullName>
    </recommendedName>
</protein>
<sequence length="439" mass="49972">MDSGEKLVVDFGDYFAHKYSDEHLVRLLQFHKADKGPLLYMLDNQHGDERVKRVFQLCTKVWELKEAHERRANKRRQTRVALHKELFAAIEEALLLLNRIAERETQWLLYPLFVVASELVREALYMSRVLKLSDEYVERCGRSVHRSFTLCLNDRNPVRGENRRTAVYMFMNLEFKVYHLLGNRDMVKNLIKVIKSRHEDAADPLVPCEQSLAAQYPAQVATYHYFMGEYYGCYENEYGPAAEHLLLALGECSPAQGHQAQIARILVLLVPFAMLSRRAYPRAEAIDAMLTPPEGPAGTTRTKVKVKRTRSMEMVQTVYRAAAQAFATGNVGAYRALIQPPENQMWFLRRGVYVAMLLLEELVLLRRVVLCHHYAGGPSIVPLGLLCAGLSAQQMDTRMLECALANLINKGYIRGYLSHGNQCMVVSKTGPFPPAQPGK</sequence>
<dbReference type="AlphaFoldDB" id="A0AAV5RU92"/>
<dbReference type="SMART" id="SM00753">
    <property type="entry name" value="PAM"/>
    <property type="match status" value="1"/>
</dbReference>
<dbReference type="GO" id="GO:0003690">
    <property type="term" value="F:double-stranded DNA binding"/>
    <property type="evidence" value="ECO:0007669"/>
    <property type="project" value="InterPro"/>
</dbReference>
<dbReference type="PANTHER" id="PTHR12732">
    <property type="entry name" value="UNCHARACTERIZED PROTEASOME COMPONENT REGION PCI-CONTAINING"/>
    <property type="match status" value="1"/>
</dbReference>
<dbReference type="Pfam" id="PF01399">
    <property type="entry name" value="PCI"/>
    <property type="match status" value="1"/>
</dbReference>
<dbReference type="InterPro" id="IPR000717">
    <property type="entry name" value="PCI_dom"/>
</dbReference>
<dbReference type="InterPro" id="IPR045114">
    <property type="entry name" value="Csn12-like"/>
</dbReference>
<comment type="caution">
    <text evidence="3">The sequence shown here is derived from an EMBL/GenBank/DDBJ whole genome shotgun (WGS) entry which is preliminary data.</text>
</comment>
<name>A0AAV5RU92_MAUHU</name>
<dbReference type="PANTHER" id="PTHR12732:SF0">
    <property type="entry name" value="PCI DOMAIN-CONTAINING PROTEIN 2"/>
    <property type="match status" value="1"/>
</dbReference>
<evidence type="ECO:0000313" key="4">
    <source>
        <dbReference type="Proteomes" id="UP001377567"/>
    </source>
</evidence>
<evidence type="ECO:0000256" key="1">
    <source>
        <dbReference type="ARBA" id="ARBA00025771"/>
    </source>
</evidence>
<evidence type="ECO:0000259" key="2">
    <source>
        <dbReference type="Pfam" id="PF01399"/>
    </source>
</evidence>
<dbReference type="EMBL" id="BTGD01000003">
    <property type="protein sequence ID" value="GMM54887.1"/>
    <property type="molecule type" value="Genomic_DNA"/>
</dbReference>
<keyword evidence="4" id="KW-1185">Reference proteome</keyword>
<proteinExistence type="inferred from homology"/>
<accession>A0AAV5RU92</accession>
<evidence type="ECO:0000313" key="3">
    <source>
        <dbReference type="EMBL" id="GMM54887.1"/>
    </source>
</evidence>
<organism evidence="3 4">
    <name type="scientific">Maudiozyma humilis</name>
    <name type="common">Sour dough yeast</name>
    <name type="synonym">Kazachstania humilis</name>
    <dbReference type="NCBI Taxonomy" id="51915"/>
    <lineage>
        <taxon>Eukaryota</taxon>
        <taxon>Fungi</taxon>
        <taxon>Dikarya</taxon>
        <taxon>Ascomycota</taxon>
        <taxon>Saccharomycotina</taxon>
        <taxon>Saccharomycetes</taxon>
        <taxon>Saccharomycetales</taxon>
        <taxon>Saccharomycetaceae</taxon>
        <taxon>Maudiozyma</taxon>
    </lineage>
</organism>
<reference evidence="3 4" key="1">
    <citation type="journal article" date="2023" name="Elife">
        <title>Identification of key yeast species and microbe-microbe interactions impacting larval growth of Drosophila in the wild.</title>
        <authorList>
            <person name="Mure A."/>
            <person name="Sugiura Y."/>
            <person name="Maeda R."/>
            <person name="Honda K."/>
            <person name="Sakurai N."/>
            <person name="Takahashi Y."/>
            <person name="Watada M."/>
            <person name="Katoh T."/>
            <person name="Gotoh A."/>
            <person name="Gotoh Y."/>
            <person name="Taniguchi I."/>
            <person name="Nakamura K."/>
            <person name="Hayashi T."/>
            <person name="Katayama T."/>
            <person name="Uemura T."/>
            <person name="Hattori Y."/>
        </authorList>
    </citation>
    <scope>NUCLEOTIDE SEQUENCE [LARGE SCALE GENOMIC DNA]</scope>
    <source>
        <strain evidence="3 4">KH-74</strain>
    </source>
</reference>
<dbReference type="Proteomes" id="UP001377567">
    <property type="component" value="Unassembled WGS sequence"/>
</dbReference>
<feature type="domain" description="PCI" evidence="2">
    <location>
        <begin position="394"/>
        <end position="428"/>
    </location>
</feature>
<dbReference type="GO" id="GO:0003723">
    <property type="term" value="F:RNA binding"/>
    <property type="evidence" value="ECO:0007669"/>
    <property type="project" value="InterPro"/>
</dbReference>